<evidence type="ECO:0000256" key="7">
    <source>
        <dbReference type="ARBA" id="ARBA00023015"/>
    </source>
</evidence>
<evidence type="ECO:0000256" key="4">
    <source>
        <dbReference type="ARBA" id="ARBA00022491"/>
    </source>
</evidence>
<feature type="region of interest" description="Disordered" evidence="10">
    <location>
        <begin position="541"/>
        <end position="588"/>
    </location>
</feature>
<feature type="domain" description="Histone deacetylase" evidence="11">
    <location>
        <begin position="3"/>
        <end position="308"/>
    </location>
</feature>
<evidence type="ECO:0000256" key="3">
    <source>
        <dbReference type="ARBA" id="ARBA00012111"/>
    </source>
</evidence>
<keyword evidence="4" id="KW-0678">Repressor</keyword>
<dbReference type="Gene3D" id="3.40.800.20">
    <property type="entry name" value="Histone deacetylase domain"/>
    <property type="match status" value="1"/>
</dbReference>
<feature type="region of interest" description="Disordered" evidence="10">
    <location>
        <begin position="797"/>
        <end position="824"/>
    </location>
</feature>
<name>A0A7S4RWX0_9STRA</name>
<evidence type="ECO:0000256" key="5">
    <source>
        <dbReference type="ARBA" id="ARBA00022801"/>
    </source>
</evidence>
<sequence>MGDDVYFNEHTFESAKLAAGGVLCCVDAVLAGTAGIKIDDVDNLKNGNKRQLISNTVMVSKKNGNGAKTNQQEEDLLRQDEGSNISCEASFCSDDGEVINRAIALVRPPGHHACACQSMGFCYFNSIAMAAKYALKHHSSLVQRVLILDWDIHHGNGTQDATYDDERIMYVSLHRIASNGSGGSQGYFFPGTGRCNEVGPMNTSAEGTNLNIEWTQSHMGNVEYAAAFSELILPILSAYDPQLVLISCGLDAAKGDIIGDCDVTPEMYYKMTKSVMETVGDSVPIVVALEGGYELNVMGECMVGVARALSDEPWEESEKKDEAVIVGSEESNDIEKDDVLVKGVCEGGVNKVANKGKCITTEKKLNNTIETANSLVIGELNVKITENFKCSGKDQHREQLNVVTNEECHFEDDMECQIKKIDKPRMPTFINPSSSCRKAESILKDEKDKSSHADVCSDRGQISVKDEKDVCSSSAKQLSPYTDSNTEEGKKVIDDNKNIDDKSCEATTSFAIGSSVSSAPLDQSIQNDSINSRCSHTANLEQESTCHEVNPKERVSGTKDVSTDENSEKSAMPKAITPSARSVPSTSPLPSEYLKLNCPSKVNVKKSSSCHQNASEIKNDKNNSRNSEVKVGSIVIPHNPFTTVTVAPLNTNGKSSLKRPLNNDTSCNILDSDSKSLGEISLFGDESISSIFFQGLSNKMSGGSVASEVSLFSEDESDDSLMRCLGRVDQTDGTTIDANNEPSSRRSSYRGKEVNDRVLQDELERLLSSPALETSHTASSINQQILRVENIEKLASGGIASSHTKKRKRQDKQTEEFETSITHSPRQRISFTMKESISSMFSRSFWDDQNKKDEDTLPEKQLSKTTLYSGLLLTSPTPLRPPLSLLNSQHLNLPLSLKEVPRQKTNQELKRISDQKNRLESGRNILMPFWEHGTACLFANVTKANRSAIHSINCSIRALRSTKRWDEKEAGTLLDAREILPYQNDGMKFNEKDQSNTYCVAHSPERDDLNVDLSDKITATGAIELNAKKMIATAGSTDFYHFTAKKNKNILTEMKFCLEELSQ</sequence>
<dbReference type="InterPro" id="IPR023696">
    <property type="entry name" value="Ureohydrolase_dom_sf"/>
</dbReference>
<dbReference type="PANTHER" id="PTHR10625:SF5">
    <property type="entry name" value="HISTONE DEACETYLASE"/>
    <property type="match status" value="1"/>
</dbReference>
<protein>
    <recommendedName>
        <fullName evidence="3">histone deacetylase</fullName>
        <ecNumber evidence="3">3.5.1.98</ecNumber>
    </recommendedName>
</protein>
<dbReference type="GO" id="GO:0141221">
    <property type="term" value="F:histone deacetylase activity, hydrolytic mechanism"/>
    <property type="evidence" value="ECO:0007669"/>
    <property type="project" value="UniProtKB-EC"/>
</dbReference>
<comment type="subcellular location">
    <subcellularLocation>
        <location evidence="1">Nucleus</location>
    </subcellularLocation>
</comment>
<dbReference type="InterPro" id="IPR037138">
    <property type="entry name" value="His_deacetylse_dom_sf"/>
</dbReference>
<dbReference type="GO" id="GO:0000118">
    <property type="term" value="C:histone deacetylase complex"/>
    <property type="evidence" value="ECO:0007669"/>
    <property type="project" value="TreeGrafter"/>
</dbReference>
<feature type="compositionally biased region" description="Polar residues" evidence="10">
    <location>
        <begin position="579"/>
        <end position="588"/>
    </location>
</feature>
<feature type="compositionally biased region" description="Polar residues" evidence="10">
    <location>
        <begin position="471"/>
        <end position="484"/>
    </location>
</feature>
<proteinExistence type="inferred from homology"/>
<dbReference type="EC" id="3.5.1.98" evidence="3"/>
<keyword evidence="8" id="KW-0804">Transcription</keyword>
<evidence type="ECO:0000256" key="1">
    <source>
        <dbReference type="ARBA" id="ARBA00004123"/>
    </source>
</evidence>
<dbReference type="GO" id="GO:0040029">
    <property type="term" value="P:epigenetic regulation of gene expression"/>
    <property type="evidence" value="ECO:0007669"/>
    <property type="project" value="TreeGrafter"/>
</dbReference>
<evidence type="ECO:0000259" key="11">
    <source>
        <dbReference type="Pfam" id="PF00850"/>
    </source>
</evidence>
<keyword evidence="9" id="KW-0539">Nucleus</keyword>
<organism evidence="12">
    <name type="scientific">Ditylum brightwellii</name>
    <dbReference type="NCBI Taxonomy" id="49249"/>
    <lineage>
        <taxon>Eukaryota</taxon>
        <taxon>Sar</taxon>
        <taxon>Stramenopiles</taxon>
        <taxon>Ochrophyta</taxon>
        <taxon>Bacillariophyta</taxon>
        <taxon>Mediophyceae</taxon>
        <taxon>Lithodesmiophycidae</taxon>
        <taxon>Lithodesmiales</taxon>
        <taxon>Lithodesmiaceae</taxon>
        <taxon>Ditylum</taxon>
    </lineage>
</organism>
<dbReference type="Pfam" id="PF00850">
    <property type="entry name" value="Hist_deacetyl"/>
    <property type="match status" value="1"/>
</dbReference>
<dbReference type="CDD" id="cd09992">
    <property type="entry name" value="HDAC_classII"/>
    <property type="match status" value="1"/>
</dbReference>
<evidence type="ECO:0000313" key="12">
    <source>
        <dbReference type="EMBL" id="CAE4626943.1"/>
    </source>
</evidence>
<keyword evidence="6" id="KW-0156">Chromatin regulator</keyword>
<dbReference type="PANTHER" id="PTHR10625">
    <property type="entry name" value="HISTONE DEACETYLASE HDAC1-RELATED"/>
    <property type="match status" value="1"/>
</dbReference>
<evidence type="ECO:0000256" key="10">
    <source>
        <dbReference type="SAM" id="MobiDB-lite"/>
    </source>
</evidence>
<accession>A0A7S4RWX0</accession>
<keyword evidence="7" id="KW-0805">Transcription regulation</keyword>
<dbReference type="InterPro" id="IPR000286">
    <property type="entry name" value="HDACs"/>
</dbReference>
<reference evidence="12" key="1">
    <citation type="submission" date="2021-01" db="EMBL/GenBank/DDBJ databases">
        <authorList>
            <person name="Corre E."/>
            <person name="Pelletier E."/>
            <person name="Niang G."/>
            <person name="Scheremetjew M."/>
            <person name="Finn R."/>
            <person name="Kale V."/>
            <person name="Holt S."/>
            <person name="Cochrane G."/>
            <person name="Meng A."/>
            <person name="Brown T."/>
            <person name="Cohen L."/>
        </authorList>
    </citation>
    <scope>NUCLEOTIDE SEQUENCE</scope>
    <source>
        <strain evidence="12">GSO104</strain>
    </source>
</reference>
<feature type="region of interest" description="Disordered" evidence="10">
    <location>
        <begin position="729"/>
        <end position="755"/>
    </location>
</feature>
<feature type="compositionally biased region" description="Basic and acidic residues" evidence="10">
    <location>
        <begin position="544"/>
        <end position="557"/>
    </location>
</feature>
<dbReference type="PRINTS" id="PR01270">
    <property type="entry name" value="HDASUPER"/>
</dbReference>
<keyword evidence="5" id="KW-0378">Hydrolase</keyword>
<dbReference type="EMBL" id="HBNS01032251">
    <property type="protein sequence ID" value="CAE4626943.1"/>
    <property type="molecule type" value="Transcribed_RNA"/>
</dbReference>
<dbReference type="SUPFAM" id="SSF52768">
    <property type="entry name" value="Arginase/deacetylase"/>
    <property type="match status" value="1"/>
</dbReference>
<feature type="region of interest" description="Disordered" evidence="10">
    <location>
        <begin position="467"/>
        <end position="494"/>
    </location>
</feature>
<dbReference type="InterPro" id="IPR023801">
    <property type="entry name" value="His_deacetylse_dom"/>
</dbReference>
<evidence type="ECO:0000256" key="2">
    <source>
        <dbReference type="ARBA" id="ARBA00007738"/>
    </source>
</evidence>
<comment type="similarity">
    <text evidence="2">Belongs to the histone deacetylase family. HD type 2 subfamily.</text>
</comment>
<gene>
    <name evidence="12" type="ORF">DBRI00130_LOCUS25264</name>
</gene>
<dbReference type="AlphaFoldDB" id="A0A7S4RWX0"/>
<evidence type="ECO:0000256" key="8">
    <source>
        <dbReference type="ARBA" id="ARBA00023163"/>
    </source>
</evidence>
<feature type="compositionally biased region" description="Polar residues" evidence="10">
    <location>
        <begin position="731"/>
        <end position="746"/>
    </location>
</feature>
<evidence type="ECO:0000256" key="9">
    <source>
        <dbReference type="ARBA" id="ARBA00023242"/>
    </source>
</evidence>
<evidence type="ECO:0000256" key="6">
    <source>
        <dbReference type="ARBA" id="ARBA00022853"/>
    </source>
</evidence>